<name>A0ACD4NWN2_9HYPH</name>
<keyword evidence="2" id="KW-1185">Reference proteome</keyword>
<sequence length="340" mass="36162">MSGSKSWIAAPLGTSVSREERAFFGGEAPWGFILFGRNISEPNQVSDLVAELKDVGGRDSTPVFIDQEGGRVQRLRPPLAPRYPPARTLGDLTERDPSLAERAAWIQGRLHAIDLARYGIKADCIPCVDVPVEGSHSVIGDRAFSTDPELVARYGRAMADGFAAGGGLPVVKHMPGHGRGNADSHLDLPVVSASPAELEDSDFVPFRALRNLPAAMSAHLLFEAIDPKRPATLSPIVIQSVIRESIGFDGLLMTDDVSMKALRGDFYDLSAAALSAGCDVVLHCNGDMAEMRRVAAAARPLAGDSARRAAAAEAFGARTPEVADEAALREEFAELLAQVA</sequence>
<keyword evidence="1" id="KW-0378">Hydrolase</keyword>
<dbReference type="EC" id="3.2.1.52" evidence="1"/>
<evidence type="ECO:0000313" key="2">
    <source>
        <dbReference type="Proteomes" id="UP001163223"/>
    </source>
</evidence>
<accession>A0ACD4NWN2</accession>
<evidence type="ECO:0000313" key="1">
    <source>
        <dbReference type="EMBL" id="WAJ31130.1"/>
    </source>
</evidence>
<dbReference type="EMBL" id="CP113520">
    <property type="protein sequence ID" value="WAJ31130.1"/>
    <property type="molecule type" value="Genomic_DNA"/>
</dbReference>
<proteinExistence type="predicted"/>
<keyword evidence="1" id="KW-0326">Glycosidase</keyword>
<organism evidence="1 2">
    <name type="scientific">Antarcticirhabdus aurantiaca</name>
    <dbReference type="NCBI Taxonomy" id="2606717"/>
    <lineage>
        <taxon>Bacteria</taxon>
        <taxon>Pseudomonadati</taxon>
        <taxon>Pseudomonadota</taxon>
        <taxon>Alphaproteobacteria</taxon>
        <taxon>Hyphomicrobiales</taxon>
        <taxon>Aurantimonadaceae</taxon>
        <taxon>Antarcticirhabdus</taxon>
    </lineage>
</organism>
<reference evidence="1" key="1">
    <citation type="submission" date="2022-11" db="EMBL/GenBank/DDBJ databases">
        <title>beta-Carotene-producing bacterium, Jeongeuplla avenae sp. nov., alleviates the salt stress of Arabidopsis seedlings.</title>
        <authorList>
            <person name="Jiang L."/>
            <person name="Lee J."/>
        </authorList>
    </citation>
    <scope>NUCLEOTIDE SEQUENCE</scope>
    <source>
        <strain evidence="1">DY_R2A_6</strain>
    </source>
</reference>
<protein>
    <submittedName>
        <fullName evidence="1">Beta-N-acetylhexosaminidase</fullName>
        <ecNumber evidence="1">3.2.1.52</ecNumber>
    </submittedName>
</protein>
<dbReference type="Proteomes" id="UP001163223">
    <property type="component" value="Chromosome"/>
</dbReference>
<gene>
    <name evidence="1" type="primary">nagZ</name>
    <name evidence="1" type="ORF">OXU80_13400</name>
</gene>